<dbReference type="SUPFAM" id="SSF52743">
    <property type="entry name" value="Subtilisin-like"/>
    <property type="match status" value="1"/>
</dbReference>
<dbReference type="InterPro" id="IPR041469">
    <property type="entry name" value="Subtilisin-like_FN3"/>
</dbReference>
<comment type="similarity">
    <text evidence="1 7">Belongs to the peptidase S8 family.</text>
</comment>
<dbReference type="Pfam" id="PF00082">
    <property type="entry name" value="Peptidase_S8"/>
    <property type="match status" value="1"/>
</dbReference>
<comment type="caution">
    <text evidence="12">The sequence shown here is derived from an EMBL/GenBank/DDBJ whole genome shotgun (WGS) entry which is preliminary data.</text>
</comment>
<dbReference type="Gene3D" id="2.60.40.2310">
    <property type="match status" value="1"/>
</dbReference>
<dbReference type="Gene3D" id="3.30.70.80">
    <property type="entry name" value="Peptidase S8 propeptide/proteinase inhibitor I9"/>
    <property type="match status" value="1"/>
</dbReference>
<evidence type="ECO:0000256" key="4">
    <source>
        <dbReference type="ARBA" id="ARBA00022801"/>
    </source>
</evidence>
<proteinExistence type="inferred from homology"/>
<feature type="domain" description="Subtilisin-like protease fibronectin type-III" evidence="11">
    <location>
        <begin position="672"/>
        <end position="768"/>
    </location>
</feature>
<dbReference type="PRINTS" id="PR00723">
    <property type="entry name" value="SUBTILISIN"/>
</dbReference>
<evidence type="ECO:0000259" key="9">
    <source>
        <dbReference type="Pfam" id="PF00082"/>
    </source>
</evidence>
<evidence type="ECO:0000256" key="6">
    <source>
        <dbReference type="PIRSR" id="PIRSR615500-1"/>
    </source>
</evidence>
<keyword evidence="2 7" id="KW-0645">Protease</keyword>
<feature type="signal peptide" evidence="8">
    <location>
        <begin position="1"/>
        <end position="21"/>
    </location>
</feature>
<dbReference type="PROSITE" id="PS51257">
    <property type="entry name" value="PROKAR_LIPOPROTEIN"/>
    <property type="match status" value="1"/>
</dbReference>
<dbReference type="PROSITE" id="PS00138">
    <property type="entry name" value="SUBTILASE_SER"/>
    <property type="match status" value="1"/>
</dbReference>
<dbReference type="InterPro" id="IPR045051">
    <property type="entry name" value="SBT"/>
</dbReference>
<organism evidence="12 13">
    <name type="scientific">Abeliophyllum distichum</name>
    <dbReference type="NCBI Taxonomy" id="126358"/>
    <lineage>
        <taxon>Eukaryota</taxon>
        <taxon>Viridiplantae</taxon>
        <taxon>Streptophyta</taxon>
        <taxon>Embryophyta</taxon>
        <taxon>Tracheophyta</taxon>
        <taxon>Spermatophyta</taxon>
        <taxon>Magnoliopsida</taxon>
        <taxon>eudicotyledons</taxon>
        <taxon>Gunneridae</taxon>
        <taxon>Pentapetalae</taxon>
        <taxon>asterids</taxon>
        <taxon>lamiids</taxon>
        <taxon>Lamiales</taxon>
        <taxon>Oleaceae</taxon>
        <taxon>Forsythieae</taxon>
        <taxon>Abeliophyllum</taxon>
    </lineage>
</organism>
<evidence type="ECO:0000256" key="7">
    <source>
        <dbReference type="PROSITE-ProRule" id="PRU01240"/>
    </source>
</evidence>
<dbReference type="Gene3D" id="3.50.30.30">
    <property type="match status" value="1"/>
</dbReference>
<dbReference type="Proteomes" id="UP001604336">
    <property type="component" value="Unassembled WGS sequence"/>
</dbReference>
<feature type="domain" description="Peptidase S8/S53" evidence="9">
    <location>
        <begin position="145"/>
        <end position="613"/>
    </location>
</feature>
<evidence type="ECO:0000256" key="8">
    <source>
        <dbReference type="SAM" id="SignalP"/>
    </source>
</evidence>
<keyword evidence="4 7" id="KW-0378">Hydrolase</keyword>
<dbReference type="AlphaFoldDB" id="A0ABD1PWP8"/>
<keyword evidence="13" id="KW-1185">Reference proteome</keyword>
<protein>
    <submittedName>
        <fullName evidence="12">Subtilase family protein</fullName>
    </submittedName>
</protein>
<dbReference type="EMBL" id="JBFOLK010000013">
    <property type="protein sequence ID" value="KAL2467364.1"/>
    <property type="molecule type" value="Genomic_DNA"/>
</dbReference>
<evidence type="ECO:0000256" key="3">
    <source>
        <dbReference type="ARBA" id="ARBA00022729"/>
    </source>
</evidence>
<dbReference type="InterPro" id="IPR034197">
    <property type="entry name" value="Peptidases_S8_3"/>
</dbReference>
<feature type="active site" description="Charge relay system" evidence="6 7">
    <location>
        <position position="154"/>
    </location>
</feature>
<name>A0ABD1PWP8_9LAMI</name>
<evidence type="ECO:0000259" key="10">
    <source>
        <dbReference type="Pfam" id="PF05922"/>
    </source>
</evidence>
<evidence type="ECO:0000256" key="2">
    <source>
        <dbReference type="ARBA" id="ARBA00022670"/>
    </source>
</evidence>
<dbReference type="InterPro" id="IPR010259">
    <property type="entry name" value="S8pro/Inhibitor_I9"/>
</dbReference>
<dbReference type="InterPro" id="IPR000209">
    <property type="entry name" value="Peptidase_S8/S53_dom"/>
</dbReference>
<dbReference type="PANTHER" id="PTHR10795">
    <property type="entry name" value="PROPROTEIN CONVERTASE SUBTILISIN/KEXIN"/>
    <property type="match status" value="1"/>
</dbReference>
<dbReference type="PROSITE" id="PS51892">
    <property type="entry name" value="SUBTILASE"/>
    <property type="match status" value="1"/>
</dbReference>
<dbReference type="Gene3D" id="3.40.50.200">
    <property type="entry name" value="Peptidase S8/S53 domain"/>
    <property type="match status" value="1"/>
</dbReference>
<dbReference type="InterPro" id="IPR023828">
    <property type="entry name" value="Peptidase_S8_Ser-AS"/>
</dbReference>
<feature type="domain" description="Inhibitor I9" evidence="10">
    <location>
        <begin position="30"/>
        <end position="106"/>
    </location>
</feature>
<dbReference type="InterPro" id="IPR037045">
    <property type="entry name" value="S8pro/Inhibitor_I9_sf"/>
</dbReference>
<gene>
    <name evidence="12" type="ORF">Adt_43215</name>
</gene>
<feature type="chain" id="PRO_5044750212" evidence="8">
    <location>
        <begin position="22"/>
        <end position="771"/>
    </location>
</feature>
<accession>A0ABD1PWP8</accession>
<dbReference type="FunFam" id="3.40.50.200:FF:000006">
    <property type="entry name" value="Subtilisin-like protease SBT1.5"/>
    <property type="match status" value="1"/>
</dbReference>
<dbReference type="Pfam" id="PF17766">
    <property type="entry name" value="fn3_6"/>
    <property type="match status" value="1"/>
</dbReference>
<evidence type="ECO:0000259" key="11">
    <source>
        <dbReference type="Pfam" id="PF17766"/>
    </source>
</evidence>
<feature type="active site" description="Charge relay system" evidence="6 7">
    <location>
        <position position="227"/>
    </location>
</feature>
<evidence type="ECO:0000256" key="1">
    <source>
        <dbReference type="ARBA" id="ARBA00011073"/>
    </source>
</evidence>
<evidence type="ECO:0000313" key="13">
    <source>
        <dbReference type="Proteomes" id="UP001604336"/>
    </source>
</evidence>
<feature type="active site" description="Charge relay system" evidence="6 7">
    <location>
        <position position="565"/>
    </location>
</feature>
<evidence type="ECO:0000313" key="12">
    <source>
        <dbReference type="EMBL" id="KAL2467364.1"/>
    </source>
</evidence>
<sequence>MSNYFSRVLLPFLLIFHIILASCADQRLQVYIVYLGEHSGTKTFEEIEEFHRSYLHSVKSKTKEEAEDCLIYSYKNVINGFSALLSPEEAAKISEMDGVISVFHSHPTISRLHTTRSWDFINSLEGIGDPNPPNAQDLLRKANYGKDVIVGVLDSGVWPESESFNDNGMDPIPQSWKGICQNGVAFNSTHCNRKLIGARYYLRSYEAYYGALNTRLDFRSPRDINGHGTHTSSTIGGRRVPNASSIGGLGSGTATGGAPLARLAIYKVCWPVPGQTPAEGNTCLDDDMLAAFDDAIADGVHVISVSIGSNTSRPYKNDGIAIGALHAMKRNIVVACSAGNSGPTTYSVSNVAPWIMTIGASSIDRIFSSPIVLGNDMIIGGQSVTPFGNKTYPLVYAADVENPGTTTSLTTGLCQRGTLSPALVRGKAVFCWRGDIFQTLEVQRAGGVATVLGNDYEGRGVGGRPYLIPATVVYFNKIDIFNYIETNQNPNVTLIQPKTLIGTKPDPFMAPFTSRGPSAIEPNILKPDITAPGLNILAAWSEASSPLNVPADKRVVKYQIDSGTSMACPHVAAVAALLKAIHPDWSSAAIRSAIMTTAKTTNNVGTQITNSQGNIATPFDYGAGHIQPSKAADPGLVYNASYNDYLLFLCSSTGNLLDPSFKCPQQLSSPSDLNYPSLSIARLQGSRTVKRTVTNVGTKSSSYSVRINPPQGYSIQIYPPTLDFSATGEIKSFNITITALSTAKKSVFAVGWYTWSDGIHQVRSPITVASI</sequence>
<dbReference type="GO" id="GO:0004252">
    <property type="term" value="F:serine-type endopeptidase activity"/>
    <property type="evidence" value="ECO:0007669"/>
    <property type="project" value="UniProtKB-UniRule"/>
</dbReference>
<keyword evidence="5 7" id="KW-0720">Serine protease</keyword>
<dbReference type="GO" id="GO:0006508">
    <property type="term" value="P:proteolysis"/>
    <property type="evidence" value="ECO:0007669"/>
    <property type="project" value="UniProtKB-KW"/>
</dbReference>
<dbReference type="Pfam" id="PF05922">
    <property type="entry name" value="Inhibitor_I9"/>
    <property type="match status" value="1"/>
</dbReference>
<dbReference type="InterPro" id="IPR036852">
    <property type="entry name" value="Peptidase_S8/S53_dom_sf"/>
</dbReference>
<evidence type="ECO:0000256" key="5">
    <source>
        <dbReference type="ARBA" id="ARBA00022825"/>
    </source>
</evidence>
<keyword evidence="3 8" id="KW-0732">Signal</keyword>
<reference evidence="13" key="1">
    <citation type="submission" date="2024-07" db="EMBL/GenBank/DDBJ databases">
        <title>Two chromosome-level genome assemblies of Korean endemic species Abeliophyllum distichum and Forsythia ovata (Oleaceae).</title>
        <authorList>
            <person name="Jang H."/>
        </authorList>
    </citation>
    <scope>NUCLEOTIDE SEQUENCE [LARGE SCALE GENOMIC DNA]</scope>
</reference>
<dbReference type="CDD" id="cd02120">
    <property type="entry name" value="PA_subtilisin_like"/>
    <property type="match status" value="1"/>
</dbReference>
<dbReference type="InterPro" id="IPR015500">
    <property type="entry name" value="Peptidase_S8_subtilisin-rel"/>
</dbReference>
<dbReference type="CDD" id="cd04852">
    <property type="entry name" value="Peptidases_S8_3"/>
    <property type="match status" value="1"/>
</dbReference>